<dbReference type="AlphaFoldDB" id="R9GNB0"/>
<comment type="caution">
    <text evidence="1">The sequence shown here is derived from an EMBL/GenBank/DDBJ whole genome shotgun (WGS) entry which is preliminary data.</text>
</comment>
<accession>R9GNB0</accession>
<gene>
    <name evidence="1" type="ORF">ADIARSV_3825</name>
</gene>
<evidence type="ECO:0000313" key="2">
    <source>
        <dbReference type="Proteomes" id="UP000014174"/>
    </source>
</evidence>
<proteinExistence type="predicted"/>
<organism evidence="1 2">
    <name type="scientific">Arcticibacter svalbardensis MN12-7</name>
    <dbReference type="NCBI Taxonomy" id="1150600"/>
    <lineage>
        <taxon>Bacteria</taxon>
        <taxon>Pseudomonadati</taxon>
        <taxon>Bacteroidota</taxon>
        <taxon>Sphingobacteriia</taxon>
        <taxon>Sphingobacteriales</taxon>
        <taxon>Sphingobacteriaceae</taxon>
        <taxon>Arcticibacter</taxon>
    </lineage>
</organism>
<protein>
    <recommendedName>
        <fullName evidence="3">DUF4287 domain-containing protein</fullName>
    </recommendedName>
</protein>
<sequence length="81" mass="9136">MDKGTQTMIDNLHKNTGKSLEEWITLVKNENFTKHDEVIQLLKANHNLKYGFANFIALKTKGTDAGSAENPDDLITKQYKG</sequence>
<dbReference type="PATRIC" id="fig|1150600.3.peg.3792"/>
<dbReference type="STRING" id="1150600.ADIARSV_3825"/>
<dbReference type="InterPro" id="IPR025629">
    <property type="entry name" value="DUF4287"/>
</dbReference>
<dbReference type="RefSeq" id="WP_016197050.1">
    <property type="nucleotide sequence ID" value="NZ_AQPN01000136.1"/>
</dbReference>
<name>R9GNB0_9SPHI</name>
<dbReference type="Proteomes" id="UP000014174">
    <property type="component" value="Unassembled WGS sequence"/>
</dbReference>
<reference evidence="1 2" key="1">
    <citation type="journal article" date="2013" name="Genome Announc.">
        <title>Draft Genome Sequence of Arcticibacter svalbardensis Strain MN12-7T, a Member of the Family Sphingobacteriaceae Isolated from an Arctic Soil Sample.</title>
        <authorList>
            <person name="Shivaji S."/>
            <person name="Ara S."/>
            <person name="Prasad S."/>
            <person name="Manasa B.P."/>
            <person name="Begum Z."/>
            <person name="Singh A."/>
            <person name="Kumar Pinnaka A."/>
        </authorList>
    </citation>
    <scope>NUCLEOTIDE SEQUENCE [LARGE SCALE GENOMIC DNA]</scope>
    <source>
        <strain evidence="1 2">MN12-7</strain>
    </source>
</reference>
<dbReference type="EMBL" id="AQPN01000136">
    <property type="protein sequence ID" value="EOR93025.1"/>
    <property type="molecule type" value="Genomic_DNA"/>
</dbReference>
<evidence type="ECO:0000313" key="1">
    <source>
        <dbReference type="EMBL" id="EOR93025.1"/>
    </source>
</evidence>
<evidence type="ECO:0008006" key="3">
    <source>
        <dbReference type="Google" id="ProtNLM"/>
    </source>
</evidence>
<dbReference type="Pfam" id="PF14117">
    <property type="entry name" value="DUF4287"/>
    <property type="match status" value="1"/>
</dbReference>
<keyword evidence="2" id="KW-1185">Reference proteome</keyword>